<dbReference type="EMBL" id="WMBC01000004">
    <property type="protein sequence ID" value="MTD61078.1"/>
    <property type="molecule type" value="Genomic_DNA"/>
</dbReference>
<dbReference type="SUPFAM" id="SSF52540">
    <property type="entry name" value="P-loop containing nucleoside triphosphate hydrolases"/>
    <property type="match status" value="1"/>
</dbReference>
<feature type="compositionally biased region" description="Basic and acidic residues" evidence="1">
    <location>
        <begin position="353"/>
        <end position="365"/>
    </location>
</feature>
<feature type="region of interest" description="Disordered" evidence="1">
    <location>
        <begin position="327"/>
        <end position="379"/>
    </location>
</feature>
<comment type="caution">
    <text evidence="2">The sequence shown here is derived from an EMBL/GenBank/DDBJ whole genome shotgun (WGS) entry which is preliminary data.</text>
</comment>
<reference evidence="2 3" key="1">
    <citation type="submission" date="2019-11" db="EMBL/GenBank/DDBJ databases">
        <title>Draft genome sequence of Blautia luti DSM 14534T, isolated from human stool.</title>
        <authorList>
            <person name="Ortiz R."/>
            <person name="Melis-Arcos F."/>
            <person name="Covarrubias P."/>
            <person name="Cardenas J.P."/>
            <person name="Perez-Donoso J."/>
            <person name="Almonacid D."/>
        </authorList>
    </citation>
    <scope>NUCLEOTIDE SEQUENCE [LARGE SCALE GENOMIC DNA]</scope>
    <source>
        <strain evidence="2 3">DSM 14534</strain>
    </source>
</reference>
<dbReference type="AlphaFoldDB" id="A0A844GKD7"/>
<dbReference type="Gene3D" id="3.40.50.300">
    <property type="entry name" value="P-loop containing nucleotide triphosphate hydrolases"/>
    <property type="match status" value="1"/>
</dbReference>
<name>A0A844GKD7_9FIRM</name>
<accession>A0A844GKD7</accession>
<dbReference type="Proteomes" id="UP000437824">
    <property type="component" value="Unassembled WGS sequence"/>
</dbReference>
<dbReference type="Gene3D" id="1.25.40.10">
    <property type="entry name" value="Tetratricopeptide repeat domain"/>
    <property type="match status" value="1"/>
</dbReference>
<sequence length="838" mass="95331">MVNTLDKEEFRIKLEEINKLVQKKDYKGAMGIVDSIDWRRVKNVRTLCVVGEIYAANGRYEDSKEIFLLAYHKASIGKNILYRLIEISLKMKDINEAEEFFDEYRQVASNDTTQYILQYKIAKAKDISINEQIRILEEYKEQEFTEKWSYELATLYYKAGEKQKCLDLCNEIILWFSEGKFVMKAYDLKLRMGELTGEEKAKYEKQFVPKLITPEEAKNMNLKKTEEEKETDKQSEDSAEEKAAVSSVSSGQEIESIPVTEESLSDMESIQDKISKGIRDIFGGGKKKEEDSMDSVMEGESQNLVKENISEDISEDIPGDIPEEIIKSDVSEQEPENVPELEAEPAKPGESPVVKEKEVKEEQKPQMDPADFSKTMKLPELKIPKSMKNMEMSSAPKVPDLPKTGFSQSASGEFNLEDSILAAATAQGIEIPDEKPEEVKEEVTAEKQEEVQEYEKAPETNEEPEKTEPELEEPDFLNMDILDEESEELTDVTKMPDFLSDDEEETLTEEDLQSAEAEFLRGPEKKEEPAVQESQEPEETQEDDSLVIPEIPDEEEELTEEEELERFIESLTPENEKDPLNIVPREKALTDEEKQLFTYFVKVPGMKDQLIDTLCDVQMAAADRTSKTGNIIVMGGRECGKTRLISGMIPAICKELNLEASKVAYVFADQINGKNIYKIFSKLAGGFLVIENANQLTPETVEMLDKAMEANTDGLTVIVEDEKIGMRKFMARFPKLAQKFTSMINIPVFTNDELVNFARVYTKENGYAIDQMGMLALYNLIGINQKEDQPMNVGAVKDLIDAAIVKSQGGIRKFQRNISKKRIDKDGYIVLYEKDFSK</sequence>
<protein>
    <recommendedName>
        <fullName evidence="4">Tetratricopeptide repeat protein</fullName>
    </recommendedName>
</protein>
<feature type="compositionally biased region" description="Acidic residues" evidence="1">
    <location>
        <begin position="331"/>
        <end position="343"/>
    </location>
</feature>
<feature type="compositionally biased region" description="Acidic residues" evidence="1">
    <location>
        <begin position="535"/>
        <end position="562"/>
    </location>
</feature>
<proteinExistence type="predicted"/>
<dbReference type="SUPFAM" id="SSF48452">
    <property type="entry name" value="TPR-like"/>
    <property type="match status" value="1"/>
</dbReference>
<feature type="compositionally biased region" description="Basic and acidic residues" evidence="1">
    <location>
        <begin position="218"/>
        <end position="243"/>
    </location>
</feature>
<feature type="compositionally biased region" description="Basic and acidic residues" evidence="1">
    <location>
        <begin position="518"/>
        <end position="529"/>
    </location>
</feature>
<organism evidence="2 3">
    <name type="scientific">Blautia luti DSM 14534 = JCM 17040</name>
    <dbReference type="NCBI Taxonomy" id="649762"/>
    <lineage>
        <taxon>Bacteria</taxon>
        <taxon>Bacillati</taxon>
        <taxon>Bacillota</taxon>
        <taxon>Clostridia</taxon>
        <taxon>Lachnospirales</taxon>
        <taxon>Lachnospiraceae</taxon>
        <taxon>Blautia</taxon>
    </lineage>
</organism>
<evidence type="ECO:0000256" key="1">
    <source>
        <dbReference type="SAM" id="MobiDB-lite"/>
    </source>
</evidence>
<feature type="region of interest" description="Disordered" evidence="1">
    <location>
        <begin position="218"/>
        <end position="267"/>
    </location>
</feature>
<dbReference type="InterPro" id="IPR011990">
    <property type="entry name" value="TPR-like_helical_dom_sf"/>
</dbReference>
<feature type="region of interest" description="Disordered" evidence="1">
    <location>
        <begin position="425"/>
        <end position="562"/>
    </location>
</feature>
<gene>
    <name evidence="2" type="ORF">GKZ57_07330</name>
</gene>
<feature type="compositionally biased region" description="Acidic residues" evidence="1">
    <location>
        <begin position="499"/>
        <end position="513"/>
    </location>
</feature>
<feature type="region of interest" description="Disordered" evidence="1">
    <location>
        <begin position="391"/>
        <end position="412"/>
    </location>
</feature>
<feature type="compositionally biased region" description="Acidic residues" evidence="1">
    <location>
        <begin position="470"/>
        <end position="490"/>
    </location>
</feature>
<evidence type="ECO:0000313" key="2">
    <source>
        <dbReference type="EMBL" id="MTD61078.1"/>
    </source>
</evidence>
<feature type="compositionally biased region" description="Basic and acidic residues" evidence="1">
    <location>
        <begin position="432"/>
        <end position="469"/>
    </location>
</feature>
<evidence type="ECO:0000313" key="3">
    <source>
        <dbReference type="Proteomes" id="UP000437824"/>
    </source>
</evidence>
<evidence type="ECO:0008006" key="4">
    <source>
        <dbReference type="Google" id="ProtNLM"/>
    </source>
</evidence>
<dbReference type="InterPro" id="IPR027417">
    <property type="entry name" value="P-loop_NTPase"/>
</dbReference>